<sequence>MSRNIPKPKSEKHPISRAVALKYEGTELPQVVATGQHLVAEQIVARAKAADVPLVEDPALADMLASLDIGDHIPNNLFRAVAEVLSYALYVSGKHEEVLKRAQQTRDEAQNYRSNNGEKKDEPPE</sequence>
<feature type="region of interest" description="Disordered" evidence="5">
    <location>
        <begin position="101"/>
        <end position="125"/>
    </location>
</feature>
<evidence type="ECO:0000313" key="7">
    <source>
        <dbReference type="Proteomes" id="UP000009102"/>
    </source>
</evidence>
<dbReference type="Proteomes" id="UP000009102">
    <property type="component" value="Chromosome"/>
</dbReference>
<keyword evidence="6" id="KW-0969">Cilium</keyword>
<keyword evidence="3" id="KW-0653">Protein transport</keyword>
<dbReference type="AlphaFoldDB" id="D0KXW3"/>
<dbReference type="PANTHER" id="PTHR30531:SF12">
    <property type="entry name" value="FLAGELLAR BIOSYNTHETIC PROTEIN FLHB"/>
    <property type="match status" value="1"/>
</dbReference>
<dbReference type="eggNOG" id="COG2257">
    <property type="taxonomic scope" value="Bacteria"/>
</dbReference>
<dbReference type="InterPro" id="IPR006135">
    <property type="entry name" value="T3SS_substrate_exporter"/>
</dbReference>
<dbReference type="SUPFAM" id="SSF160544">
    <property type="entry name" value="EscU C-terminal domain-like"/>
    <property type="match status" value="1"/>
</dbReference>
<dbReference type="PANTHER" id="PTHR30531">
    <property type="entry name" value="FLAGELLAR BIOSYNTHETIC PROTEIN FLHB"/>
    <property type="match status" value="1"/>
</dbReference>
<evidence type="ECO:0000256" key="1">
    <source>
        <dbReference type="ARBA" id="ARBA00010690"/>
    </source>
</evidence>
<dbReference type="HOGENOM" id="CLU_041013_4_0_6"/>
<protein>
    <recommendedName>
        <fullName evidence="2">Flagellar biosynthetic protein FlhB</fullName>
    </recommendedName>
</protein>
<keyword evidence="3" id="KW-0813">Transport</keyword>
<dbReference type="GO" id="GO:0005886">
    <property type="term" value="C:plasma membrane"/>
    <property type="evidence" value="ECO:0007669"/>
    <property type="project" value="TreeGrafter"/>
</dbReference>
<name>D0KXW3_HALNC</name>
<organism evidence="6 7">
    <name type="scientific">Halothiobacillus neapolitanus (strain ATCC 23641 / DSM 15147 / CIP 104769 / NCIMB 8539 / c2)</name>
    <name type="common">Thiobacillus neapolitanus</name>
    <dbReference type="NCBI Taxonomy" id="555778"/>
    <lineage>
        <taxon>Bacteria</taxon>
        <taxon>Pseudomonadati</taxon>
        <taxon>Pseudomonadota</taxon>
        <taxon>Gammaproteobacteria</taxon>
        <taxon>Chromatiales</taxon>
        <taxon>Halothiobacillaceae</taxon>
        <taxon>Halothiobacillus</taxon>
    </lineage>
</organism>
<dbReference type="Pfam" id="PF01312">
    <property type="entry name" value="Bac_export_2"/>
    <property type="match status" value="1"/>
</dbReference>
<keyword evidence="3" id="KW-1006">Bacterial flagellum protein export</keyword>
<dbReference type="RefSeq" id="WP_012823322.1">
    <property type="nucleotide sequence ID" value="NC_013422.1"/>
</dbReference>
<keyword evidence="7" id="KW-1185">Reference proteome</keyword>
<evidence type="ECO:0000256" key="2">
    <source>
        <dbReference type="ARBA" id="ARBA00021622"/>
    </source>
</evidence>
<gene>
    <name evidence="6" type="ordered locus">Hneap_0429</name>
</gene>
<dbReference type="GO" id="GO:0009306">
    <property type="term" value="P:protein secretion"/>
    <property type="evidence" value="ECO:0007669"/>
    <property type="project" value="InterPro"/>
</dbReference>
<comment type="function">
    <text evidence="4">Required for formation of the rod structure in the basal body of the flagellar apparatus. Together with FliI and FliH, may constitute the export apparatus of flagellin.</text>
</comment>
<accession>D0KXW3</accession>
<proteinExistence type="inferred from homology"/>
<evidence type="ECO:0000313" key="6">
    <source>
        <dbReference type="EMBL" id="ACX95286.1"/>
    </source>
</evidence>
<evidence type="ECO:0000256" key="4">
    <source>
        <dbReference type="ARBA" id="ARBA00025078"/>
    </source>
</evidence>
<comment type="similarity">
    <text evidence="1">Belongs to the type III secretion exporter family.</text>
</comment>
<keyword evidence="6" id="KW-0282">Flagellum</keyword>
<dbReference type="KEGG" id="hna:Hneap_0429"/>
<reference evidence="6 7" key="1">
    <citation type="submission" date="2009-10" db="EMBL/GenBank/DDBJ databases">
        <title>Complete sequence of Halothiobacillus neapolitanus c2.</title>
        <authorList>
            <consortium name="US DOE Joint Genome Institute"/>
            <person name="Lucas S."/>
            <person name="Copeland A."/>
            <person name="Lapidus A."/>
            <person name="Glavina del Rio T."/>
            <person name="Tice H."/>
            <person name="Bruce D."/>
            <person name="Goodwin L."/>
            <person name="Pitluck S."/>
            <person name="Davenport K."/>
            <person name="Brettin T."/>
            <person name="Detter J.C."/>
            <person name="Han C."/>
            <person name="Tapia R."/>
            <person name="Larimer F."/>
            <person name="Land M."/>
            <person name="Hauser L."/>
            <person name="Kyrpides N."/>
            <person name="Mikhailova N."/>
            <person name="Kerfeld C."/>
            <person name="Cannon G."/>
            <person name="Heinhort S."/>
        </authorList>
    </citation>
    <scope>NUCLEOTIDE SEQUENCE [LARGE SCALE GENOMIC DNA]</scope>
    <source>
        <strain evidence="7">ATCC 23641 / c2</strain>
    </source>
</reference>
<dbReference type="EMBL" id="CP001801">
    <property type="protein sequence ID" value="ACX95286.1"/>
    <property type="molecule type" value="Genomic_DNA"/>
</dbReference>
<dbReference type="Gene3D" id="3.40.1690.10">
    <property type="entry name" value="secretion proteins EscU"/>
    <property type="match status" value="1"/>
</dbReference>
<evidence type="ECO:0000256" key="5">
    <source>
        <dbReference type="SAM" id="MobiDB-lite"/>
    </source>
</evidence>
<dbReference type="InterPro" id="IPR029025">
    <property type="entry name" value="T3SS_substrate_exporter_C"/>
</dbReference>
<dbReference type="OrthoDB" id="5244399at2"/>
<dbReference type="STRING" id="555778.Hneap_0429"/>
<keyword evidence="6" id="KW-0966">Cell projection</keyword>
<evidence type="ECO:0000256" key="3">
    <source>
        <dbReference type="ARBA" id="ARBA00023225"/>
    </source>
</evidence>